<comment type="caution">
    <text evidence="2">The sequence shown here is derived from an EMBL/GenBank/DDBJ whole genome shotgun (WGS) entry which is preliminary data.</text>
</comment>
<evidence type="ECO:0000313" key="2">
    <source>
        <dbReference type="EMBL" id="GBP79392.1"/>
    </source>
</evidence>
<reference evidence="2 3" key="1">
    <citation type="journal article" date="2019" name="Commun. Biol.">
        <title>The bagworm genome reveals a unique fibroin gene that provides high tensile strength.</title>
        <authorList>
            <person name="Kono N."/>
            <person name="Nakamura H."/>
            <person name="Ohtoshi R."/>
            <person name="Tomita M."/>
            <person name="Numata K."/>
            <person name="Arakawa K."/>
        </authorList>
    </citation>
    <scope>NUCLEOTIDE SEQUENCE [LARGE SCALE GENOMIC DNA]</scope>
</reference>
<proteinExistence type="predicted"/>
<organism evidence="2 3">
    <name type="scientific">Eumeta variegata</name>
    <name type="common">Bagworm moth</name>
    <name type="synonym">Eumeta japonica</name>
    <dbReference type="NCBI Taxonomy" id="151549"/>
    <lineage>
        <taxon>Eukaryota</taxon>
        <taxon>Metazoa</taxon>
        <taxon>Ecdysozoa</taxon>
        <taxon>Arthropoda</taxon>
        <taxon>Hexapoda</taxon>
        <taxon>Insecta</taxon>
        <taxon>Pterygota</taxon>
        <taxon>Neoptera</taxon>
        <taxon>Endopterygota</taxon>
        <taxon>Lepidoptera</taxon>
        <taxon>Glossata</taxon>
        <taxon>Ditrysia</taxon>
        <taxon>Tineoidea</taxon>
        <taxon>Psychidae</taxon>
        <taxon>Oiketicinae</taxon>
        <taxon>Eumeta</taxon>
    </lineage>
</organism>
<dbReference type="AlphaFoldDB" id="A0A4C1YWS9"/>
<accession>A0A4C1YWS9</accession>
<keyword evidence="3" id="KW-1185">Reference proteome</keyword>
<protein>
    <submittedName>
        <fullName evidence="2">Uncharacterized protein</fullName>
    </submittedName>
</protein>
<name>A0A4C1YWS9_EUMVA</name>
<feature type="compositionally biased region" description="Low complexity" evidence="1">
    <location>
        <begin position="47"/>
        <end position="56"/>
    </location>
</feature>
<feature type="region of interest" description="Disordered" evidence="1">
    <location>
        <begin position="38"/>
        <end position="67"/>
    </location>
</feature>
<dbReference type="Proteomes" id="UP000299102">
    <property type="component" value="Unassembled WGS sequence"/>
</dbReference>
<evidence type="ECO:0000313" key="3">
    <source>
        <dbReference type="Proteomes" id="UP000299102"/>
    </source>
</evidence>
<gene>
    <name evidence="2" type="ORF">EVAR_61817_1</name>
</gene>
<dbReference type="EMBL" id="BGZK01001413">
    <property type="protein sequence ID" value="GBP79392.1"/>
    <property type="molecule type" value="Genomic_DNA"/>
</dbReference>
<sequence length="67" mass="7046">MHPPSARRATISSGGGARGRTRVALQIYANYARPVELRKSRRPAPPREAAAAAAPAAPAPPRYANTV</sequence>
<evidence type="ECO:0000256" key="1">
    <source>
        <dbReference type="SAM" id="MobiDB-lite"/>
    </source>
</evidence>